<dbReference type="CDD" id="cd17246">
    <property type="entry name" value="RMtype1_S_SonII-TRD2-CR2_like"/>
    <property type="match status" value="1"/>
</dbReference>
<dbReference type="EMBL" id="PNYC01000036">
    <property type="protein sequence ID" value="PMS29889.1"/>
    <property type="molecule type" value="Genomic_DNA"/>
</dbReference>
<accession>A0A2N7WKB4</accession>
<keyword evidence="5" id="KW-0378">Hydrolase</keyword>
<dbReference type="InterPro" id="IPR044946">
    <property type="entry name" value="Restrct_endonuc_typeI_TRD_sf"/>
</dbReference>
<dbReference type="PANTHER" id="PTHR43140">
    <property type="entry name" value="TYPE-1 RESTRICTION ENZYME ECOKI SPECIFICITY PROTEIN"/>
    <property type="match status" value="1"/>
</dbReference>
<keyword evidence="2" id="KW-0680">Restriction system</keyword>
<feature type="domain" description="Type I restriction modification DNA specificity" evidence="4">
    <location>
        <begin position="82"/>
        <end position="259"/>
    </location>
</feature>
<evidence type="ECO:0000313" key="6">
    <source>
        <dbReference type="Proteomes" id="UP000235777"/>
    </source>
</evidence>
<organism evidence="5 6">
    <name type="scientific">Trinickia symbiotica</name>
    <dbReference type="NCBI Taxonomy" id="863227"/>
    <lineage>
        <taxon>Bacteria</taxon>
        <taxon>Pseudomonadati</taxon>
        <taxon>Pseudomonadota</taxon>
        <taxon>Betaproteobacteria</taxon>
        <taxon>Burkholderiales</taxon>
        <taxon>Burkholderiaceae</taxon>
        <taxon>Trinickia</taxon>
    </lineage>
</organism>
<dbReference type="InterPro" id="IPR000055">
    <property type="entry name" value="Restrct_endonuc_typeI_TRD"/>
</dbReference>
<keyword evidence="3" id="KW-0238">DNA-binding</keyword>
<dbReference type="InterPro" id="IPR051212">
    <property type="entry name" value="Type-I_RE_S_subunit"/>
</dbReference>
<evidence type="ECO:0000259" key="4">
    <source>
        <dbReference type="Pfam" id="PF01420"/>
    </source>
</evidence>
<dbReference type="Pfam" id="PF01420">
    <property type="entry name" value="Methylase_S"/>
    <property type="match status" value="2"/>
</dbReference>
<gene>
    <name evidence="5" type="ORF">C0Z20_30505</name>
</gene>
<proteinExistence type="inferred from homology"/>
<dbReference type="Proteomes" id="UP000235777">
    <property type="component" value="Unassembled WGS sequence"/>
</dbReference>
<dbReference type="PANTHER" id="PTHR43140:SF1">
    <property type="entry name" value="TYPE I RESTRICTION ENZYME ECOKI SPECIFICITY SUBUNIT"/>
    <property type="match status" value="1"/>
</dbReference>
<keyword evidence="6" id="KW-1185">Reference proteome</keyword>
<reference evidence="5 6" key="1">
    <citation type="submission" date="2018-01" db="EMBL/GenBank/DDBJ databases">
        <title>Whole genome analyses suggest that Burkholderia sensu lato contains two further novel genera in the rhizoxinica-symbiotica group Mycetohabitans gen. nov., and Trinickia gen. nov.: implications for the evolution of diazotrophy and nodulation in the Burkholderiaceae.</title>
        <authorList>
            <person name="Estrada-de los Santos P."/>
            <person name="Palmer M."/>
            <person name="Chavez-Ramirez B."/>
            <person name="Beukes C."/>
            <person name="Steenkamp E.T."/>
            <person name="Hirsch A.M."/>
            <person name="Manyaka P."/>
            <person name="Maluk M."/>
            <person name="Lafos M."/>
            <person name="Crook M."/>
            <person name="Gross E."/>
            <person name="Simon M.F."/>
            <person name="Bueno dos Reis Junior F."/>
            <person name="Poole P.S."/>
            <person name="Venter S.N."/>
            <person name="James E.K."/>
        </authorList>
    </citation>
    <scope>NUCLEOTIDE SEQUENCE [LARGE SCALE GENOMIC DNA]</scope>
    <source>
        <strain evidence="5 6">JPY 581</strain>
    </source>
</reference>
<protein>
    <submittedName>
        <fullName evidence="5">Type I restriction endonuclease subunit S</fullName>
    </submittedName>
</protein>
<comment type="similarity">
    <text evidence="1">Belongs to the type-I restriction system S methylase family.</text>
</comment>
<dbReference type="SUPFAM" id="SSF116734">
    <property type="entry name" value="DNA methylase specificity domain"/>
    <property type="match status" value="2"/>
</dbReference>
<dbReference type="Gene3D" id="3.90.220.20">
    <property type="entry name" value="DNA methylase specificity domains"/>
    <property type="match status" value="2"/>
</dbReference>
<dbReference type="OrthoDB" id="5298944at2"/>
<dbReference type="RefSeq" id="WP_018443218.1">
    <property type="nucleotide sequence ID" value="NZ_KB890199.1"/>
</dbReference>
<evidence type="ECO:0000256" key="1">
    <source>
        <dbReference type="ARBA" id="ARBA00010923"/>
    </source>
</evidence>
<dbReference type="GO" id="GO:0004519">
    <property type="term" value="F:endonuclease activity"/>
    <property type="evidence" value="ECO:0007669"/>
    <property type="project" value="UniProtKB-KW"/>
</dbReference>
<feature type="domain" description="Type I restriction modification DNA specificity" evidence="4">
    <location>
        <begin position="371"/>
        <end position="550"/>
    </location>
</feature>
<dbReference type="STRING" id="863227.GCA_000373005_04608"/>
<dbReference type="GO" id="GO:0009307">
    <property type="term" value="P:DNA restriction-modification system"/>
    <property type="evidence" value="ECO:0007669"/>
    <property type="project" value="UniProtKB-KW"/>
</dbReference>
<evidence type="ECO:0000256" key="2">
    <source>
        <dbReference type="ARBA" id="ARBA00022747"/>
    </source>
</evidence>
<comment type="caution">
    <text evidence="5">The sequence shown here is derived from an EMBL/GenBank/DDBJ whole genome shotgun (WGS) entry which is preliminary data.</text>
</comment>
<keyword evidence="5" id="KW-0540">Nuclease</keyword>
<keyword evidence="5" id="KW-0255">Endonuclease</keyword>
<sequence length="584" mass="65765">MKLRVGFELLATAPDGIARLRELILSLAVQGKLVPQDPRDETADQLRERIRVEKEHLIAAGTLKRQKSLPEITDEELPYVLPKGWEWVRWNEIAKQIGDIDHKMPQEVPEGIPYVSPRDFQPDGTIDFDNAKKISPIDFNDLSSKIRPERGDLIYPRYGTIGAVRLVQTDRPFLASYSCAIVKVLHAFVVPEYQYYVSISQTIRDQARLATNKTTQPNVGLKSIQEYILPLPPFAEQARIVAKVDELMRLCDELETRGRLERDRHVQLTATLFDALAASESSHALAENWARVASHFDLLLDRPDAVDALEQTILQLAVRGLLVPQGLNDEPANAMLQKIRREKDRLIAKGEIRRDKQLPPIEIDQQRYTVPSGWEWVRLGTLCSVVTDGEHLTPERTDDQSQVPLVTAKNVRDGFIDYSVTDFVPRKIAEKCWSRCRPQAQDILMVSVGATTGRVSVLLEDREMVLVRSVTLFRPATAGLAPRYLELHLKSPDSQNDIWSSVKQNAQPCLYLAKSACLPIALPPLAEQQRIVARVDELRRLCADLRKRLTARQTCQARFAETLVDQAASTMPVGEHTDGLAAAA</sequence>
<evidence type="ECO:0000256" key="3">
    <source>
        <dbReference type="ARBA" id="ARBA00023125"/>
    </source>
</evidence>
<evidence type="ECO:0000313" key="5">
    <source>
        <dbReference type="EMBL" id="PMS29889.1"/>
    </source>
</evidence>
<dbReference type="AlphaFoldDB" id="A0A2N7WKB4"/>
<dbReference type="GO" id="GO:0003677">
    <property type="term" value="F:DNA binding"/>
    <property type="evidence" value="ECO:0007669"/>
    <property type="project" value="UniProtKB-KW"/>
</dbReference>
<name>A0A2N7WKB4_9BURK</name>